<sequence>MRERSSQDEPALKKQLILSQPSKEEEEEEREEEEREEEGREEEARSDSDDTADNPRYLQDPREIAADDNEDDDDDDGDDGGDVEEDPGDTDWFGQSEG</sequence>
<organism evidence="1 2">
    <name type="scientific">Rhododendron molle</name>
    <name type="common">Chinese azalea</name>
    <name type="synonym">Azalea mollis</name>
    <dbReference type="NCBI Taxonomy" id="49168"/>
    <lineage>
        <taxon>Eukaryota</taxon>
        <taxon>Viridiplantae</taxon>
        <taxon>Streptophyta</taxon>
        <taxon>Embryophyta</taxon>
        <taxon>Tracheophyta</taxon>
        <taxon>Spermatophyta</taxon>
        <taxon>Magnoliopsida</taxon>
        <taxon>eudicotyledons</taxon>
        <taxon>Gunneridae</taxon>
        <taxon>Pentapetalae</taxon>
        <taxon>asterids</taxon>
        <taxon>Ericales</taxon>
        <taxon>Ericaceae</taxon>
        <taxon>Ericoideae</taxon>
        <taxon>Rhodoreae</taxon>
        <taxon>Rhododendron</taxon>
    </lineage>
</organism>
<name>A0ACC0Q3R4_RHOML</name>
<proteinExistence type="predicted"/>
<keyword evidence="2" id="KW-1185">Reference proteome</keyword>
<evidence type="ECO:0000313" key="2">
    <source>
        <dbReference type="Proteomes" id="UP001062846"/>
    </source>
</evidence>
<gene>
    <name evidence="1" type="ORF">RHMOL_Rhmol01G0201500</name>
</gene>
<evidence type="ECO:0000313" key="1">
    <source>
        <dbReference type="EMBL" id="KAI8572471.1"/>
    </source>
</evidence>
<accession>A0ACC0Q3R4</accession>
<comment type="caution">
    <text evidence="1">The sequence shown here is derived from an EMBL/GenBank/DDBJ whole genome shotgun (WGS) entry which is preliminary data.</text>
</comment>
<protein>
    <submittedName>
        <fullName evidence="1">Uncharacterized protein</fullName>
    </submittedName>
</protein>
<dbReference type="Proteomes" id="UP001062846">
    <property type="component" value="Chromosome 1"/>
</dbReference>
<reference evidence="1" key="1">
    <citation type="submission" date="2022-02" db="EMBL/GenBank/DDBJ databases">
        <title>Plant Genome Project.</title>
        <authorList>
            <person name="Zhang R.-G."/>
        </authorList>
    </citation>
    <scope>NUCLEOTIDE SEQUENCE</scope>
    <source>
        <strain evidence="1">AT1</strain>
    </source>
</reference>
<dbReference type="EMBL" id="CM046388">
    <property type="protein sequence ID" value="KAI8572471.1"/>
    <property type="molecule type" value="Genomic_DNA"/>
</dbReference>